<organism evidence="2 3">
    <name type="scientific">Adiantum capillus-veneris</name>
    <name type="common">Maidenhair fern</name>
    <dbReference type="NCBI Taxonomy" id="13818"/>
    <lineage>
        <taxon>Eukaryota</taxon>
        <taxon>Viridiplantae</taxon>
        <taxon>Streptophyta</taxon>
        <taxon>Embryophyta</taxon>
        <taxon>Tracheophyta</taxon>
        <taxon>Polypodiopsida</taxon>
        <taxon>Polypodiidae</taxon>
        <taxon>Polypodiales</taxon>
        <taxon>Pteridineae</taxon>
        <taxon>Pteridaceae</taxon>
        <taxon>Vittarioideae</taxon>
        <taxon>Adiantum</taxon>
    </lineage>
</organism>
<feature type="non-terminal residue" evidence="2">
    <location>
        <position position="166"/>
    </location>
</feature>
<feature type="signal peptide" evidence="1">
    <location>
        <begin position="1"/>
        <end position="15"/>
    </location>
</feature>
<proteinExistence type="predicted"/>
<reference evidence="2" key="1">
    <citation type="submission" date="2021-01" db="EMBL/GenBank/DDBJ databases">
        <title>Adiantum capillus-veneris genome.</title>
        <authorList>
            <person name="Fang Y."/>
            <person name="Liao Q."/>
        </authorList>
    </citation>
    <scope>NUCLEOTIDE SEQUENCE</scope>
    <source>
        <strain evidence="2">H3</strain>
        <tissue evidence="2">Leaf</tissue>
    </source>
</reference>
<sequence>MCSSPFLMLLVVTTSAPLGPTAVLATLASVMAFLRHLLSPLTLAVAPCLYVAPWLPACGPLYTGHAIYSPLVSSCLADPFLICSPLTPVSYGALHTALVSSCLVASTDPLAPCCLRSSEHGHAIYSPLVSSCLAASADPLFHLQFMAALISCHWRALLRPPLQSLS</sequence>
<accession>A0A9D4UAJ4</accession>
<evidence type="ECO:0000313" key="3">
    <source>
        <dbReference type="Proteomes" id="UP000886520"/>
    </source>
</evidence>
<protein>
    <submittedName>
        <fullName evidence="2">Uncharacterized protein</fullName>
    </submittedName>
</protein>
<dbReference type="AlphaFoldDB" id="A0A9D4UAJ4"/>
<keyword evidence="1" id="KW-0732">Signal</keyword>
<keyword evidence="3" id="KW-1185">Reference proteome</keyword>
<feature type="chain" id="PRO_5038350614" evidence="1">
    <location>
        <begin position="16"/>
        <end position="166"/>
    </location>
</feature>
<dbReference type="Proteomes" id="UP000886520">
    <property type="component" value="Chromosome 20"/>
</dbReference>
<evidence type="ECO:0000256" key="1">
    <source>
        <dbReference type="SAM" id="SignalP"/>
    </source>
</evidence>
<gene>
    <name evidence="2" type="ORF">GOP47_0021144</name>
</gene>
<dbReference type="EMBL" id="JABFUD020000020">
    <property type="protein sequence ID" value="KAI5064474.1"/>
    <property type="molecule type" value="Genomic_DNA"/>
</dbReference>
<name>A0A9D4UAJ4_ADICA</name>
<comment type="caution">
    <text evidence="2">The sequence shown here is derived from an EMBL/GenBank/DDBJ whole genome shotgun (WGS) entry which is preliminary data.</text>
</comment>
<evidence type="ECO:0000313" key="2">
    <source>
        <dbReference type="EMBL" id="KAI5064474.1"/>
    </source>
</evidence>